<evidence type="ECO:0000256" key="7">
    <source>
        <dbReference type="SAM" id="MobiDB-lite"/>
    </source>
</evidence>
<keyword evidence="4 6" id="KW-0119">Carbohydrate metabolism</keyword>
<dbReference type="AlphaFoldDB" id="A0AAV8RJW7"/>
<proteinExistence type="inferred from homology"/>
<keyword evidence="9" id="KW-1185">Reference proteome</keyword>
<dbReference type="InterPro" id="IPR008928">
    <property type="entry name" value="6-hairpin_glycosidase_sf"/>
</dbReference>
<keyword evidence="3 6" id="KW-0378">Hydrolase</keyword>
<dbReference type="GO" id="GO:0005987">
    <property type="term" value="P:sucrose catabolic process"/>
    <property type="evidence" value="ECO:0007669"/>
    <property type="project" value="TreeGrafter"/>
</dbReference>
<evidence type="ECO:0000256" key="2">
    <source>
        <dbReference type="ARBA" id="ARBA00007671"/>
    </source>
</evidence>
<feature type="region of interest" description="Disordered" evidence="7">
    <location>
        <begin position="1"/>
        <end position="43"/>
    </location>
</feature>
<reference evidence="8 9" key="1">
    <citation type="submission" date="2022-12" db="EMBL/GenBank/DDBJ databases">
        <title>Chromosome-scale assembly of the Ensete ventricosum genome.</title>
        <authorList>
            <person name="Dussert Y."/>
            <person name="Stocks J."/>
            <person name="Wendawek A."/>
            <person name="Woldeyes F."/>
            <person name="Nichols R.A."/>
            <person name="Borrell J.S."/>
        </authorList>
    </citation>
    <scope>NUCLEOTIDE SEQUENCE [LARGE SCALE GENOMIC DNA]</scope>
    <source>
        <strain evidence="9">cv. Maze</strain>
        <tissue evidence="8">Seeds</tissue>
    </source>
</reference>
<evidence type="ECO:0000256" key="1">
    <source>
        <dbReference type="ARBA" id="ARBA00000094"/>
    </source>
</evidence>
<evidence type="ECO:0000256" key="3">
    <source>
        <dbReference type="ARBA" id="ARBA00022801"/>
    </source>
</evidence>
<gene>
    <name evidence="8" type="ORF">OPV22_004940</name>
</gene>
<comment type="function">
    <text evidence="6">Invertase that cleaves sucrose into glucose and fructose.</text>
</comment>
<dbReference type="InterPro" id="IPR024746">
    <property type="entry name" value="Glyco_hydro_100"/>
</dbReference>
<protein>
    <recommendedName>
        <fullName evidence="6">Alkaline/neutral invertase</fullName>
        <ecNumber evidence="6">3.2.1.26</ecNumber>
    </recommendedName>
</protein>
<evidence type="ECO:0000256" key="6">
    <source>
        <dbReference type="RuleBase" id="RU367047"/>
    </source>
</evidence>
<evidence type="ECO:0000256" key="5">
    <source>
        <dbReference type="ARBA" id="ARBA00023295"/>
    </source>
</evidence>
<dbReference type="GO" id="GO:0004575">
    <property type="term" value="F:sucrose alpha-glucosidase activity"/>
    <property type="evidence" value="ECO:0007669"/>
    <property type="project" value="TreeGrafter"/>
</dbReference>
<name>A0AAV8RJW7_ENSVE</name>
<evidence type="ECO:0000313" key="8">
    <source>
        <dbReference type="EMBL" id="KAJ8504054.1"/>
    </source>
</evidence>
<dbReference type="Pfam" id="PF12899">
    <property type="entry name" value="Glyco_hydro_100"/>
    <property type="match status" value="2"/>
</dbReference>
<dbReference type="InterPro" id="IPR012341">
    <property type="entry name" value="6hp_glycosidase-like_sf"/>
</dbReference>
<comment type="catalytic activity">
    <reaction evidence="1 6">
        <text>Hydrolysis of terminal non-reducing beta-D-fructofuranoside residues in beta-D-fructofuranosides.</text>
        <dbReference type="EC" id="3.2.1.26"/>
    </reaction>
</comment>
<dbReference type="GO" id="GO:0033926">
    <property type="term" value="F:endo-alpha-N-acetylgalactosaminidase activity"/>
    <property type="evidence" value="ECO:0007669"/>
    <property type="project" value="UniProtKB-UniRule"/>
</dbReference>
<accession>A0AAV8RJW7</accession>
<sequence length="488" mass="55914">MNGFKEPGMRKVGSYSSMADGDDLDLSRLPDRPKLPIERQRSCDERSMNELSINVRALESFDSLYSPGGMRSGFSTPASTARNPFEPHPIIAEAWEALRRSIVYFKGEPVGTIAAYDHASEEVLNYDQVFVRDFVPSALAFLMNGEPEMVKNFLLKTLYLQGWEKRIDRFKLGEGVMPASFKVLHDPVRKTDTLVADFESPECQKGIRLILSLCLSEGFDTFPTLLCADGCSMIDRRMGIYGYPIEIQALFFMALRCALTMLKHDAEGKEFVERIVKRLHALSYHMRTYFWLDFQQLNDIYRYKTEEYSHTAVNKFNVIPDSIPEWVFDFMPTRGGYFIGNVSPARMDFRWFALGNCVAILSSLATPEQSMAVMDLIEERWEELVGEMPLKVTYPAIESHEWRIVTGCDPKNTRWSYHNGGSWPVLLWLLTAACIKTGRPQIARRAIELAENRLLKDSWPEYYDGVGLKKIANINKSHSCYKVWVSTR</sequence>
<dbReference type="SUPFAM" id="SSF48208">
    <property type="entry name" value="Six-hairpin glycosidases"/>
    <property type="match status" value="1"/>
</dbReference>
<dbReference type="Gene3D" id="1.50.10.10">
    <property type="match status" value="1"/>
</dbReference>
<evidence type="ECO:0000313" key="9">
    <source>
        <dbReference type="Proteomes" id="UP001222027"/>
    </source>
</evidence>
<dbReference type="PANTHER" id="PTHR31916:SF15">
    <property type="entry name" value="ALKALINE_NEUTRAL INVERTASE D-RELATED"/>
    <property type="match status" value="1"/>
</dbReference>
<organism evidence="8 9">
    <name type="scientific">Ensete ventricosum</name>
    <name type="common">Abyssinian banana</name>
    <name type="synonym">Musa ensete</name>
    <dbReference type="NCBI Taxonomy" id="4639"/>
    <lineage>
        <taxon>Eukaryota</taxon>
        <taxon>Viridiplantae</taxon>
        <taxon>Streptophyta</taxon>
        <taxon>Embryophyta</taxon>
        <taxon>Tracheophyta</taxon>
        <taxon>Spermatophyta</taxon>
        <taxon>Magnoliopsida</taxon>
        <taxon>Liliopsida</taxon>
        <taxon>Zingiberales</taxon>
        <taxon>Musaceae</taxon>
        <taxon>Ensete</taxon>
    </lineage>
</organism>
<comment type="similarity">
    <text evidence="2 6">Belongs to the glycosyl hydrolase 100 family.</text>
</comment>
<keyword evidence="5 6" id="KW-0326">Glycosidase</keyword>
<dbReference type="EMBL" id="JAQQAF010000002">
    <property type="protein sequence ID" value="KAJ8504054.1"/>
    <property type="molecule type" value="Genomic_DNA"/>
</dbReference>
<dbReference type="EC" id="3.2.1.26" evidence="6"/>
<comment type="caution">
    <text evidence="8">The sequence shown here is derived from an EMBL/GenBank/DDBJ whole genome shotgun (WGS) entry which is preliminary data.</text>
</comment>
<evidence type="ECO:0000256" key="4">
    <source>
        <dbReference type="ARBA" id="ARBA00023277"/>
    </source>
</evidence>
<feature type="compositionally biased region" description="Basic and acidic residues" evidence="7">
    <location>
        <begin position="25"/>
        <end position="43"/>
    </location>
</feature>
<dbReference type="Proteomes" id="UP001222027">
    <property type="component" value="Unassembled WGS sequence"/>
</dbReference>
<dbReference type="FunFam" id="1.50.10.10:FF:000001">
    <property type="entry name" value="probable alkaline/neutral invertase B"/>
    <property type="match status" value="1"/>
</dbReference>
<dbReference type="PANTHER" id="PTHR31916">
    <property type="match status" value="1"/>
</dbReference>